<feature type="compositionally biased region" description="Gly residues" evidence="1">
    <location>
        <begin position="257"/>
        <end position="267"/>
    </location>
</feature>
<dbReference type="VEuPathDB" id="TriTrypDB:C3747_129g151"/>
<dbReference type="VEuPathDB" id="TriTrypDB:C4B63_56g142"/>
<accession>A0A2V2WFS5</accession>
<dbReference type="AlphaFoldDB" id="A0A2V2WFS5"/>
<feature type="compositionally biased region" description="Polar residues" evidence="1">
    <location>
        <begin position="465"/>
        <end position="477"/>
    </location>
</feature>
<dbReference type="VEuPathDB" id="TriTrypDB:TCDM_11405"/>
<dbReference type="VEuPathDB" id="TriTrypDB:ECC02_008247"/>
<gene>
    <name evidence="4" type="ORF">C3747_129g151</name>
</gene>
<dbReference type="EMBL" id="PRFC01000129">
    <property type="protein sequence ID" value="PWV05524.1"/>
    <property type="molecule type" value="Genomic_DNA"/>
</dbReference>
<name>A0A2V2WFS5_TRYCR</name>
<keyword evidence="2" id="KW-0812">Transmembrane</keyword>
<dbReference type="VEuPathDB" id="TriTrypDB:BCY84_17315"/>
<dbReference type="VEuPathDB" id="TriTrypDB:TcCLB.397923.10"/>
<feature type="transmembrane region" description="Helical" evidence="2">
    <location>
        <begin position="121"/>
        <end position="145"/>
    </location>
</feature>
<feature type="compositionally biased region" description="Basic and acidic residues" evidence="1">
    <location>
        <begin position="273"/>
        <end position="291"/>
    </location>
</feature>
<feature type="compositionally biased region" description="Polar residues" evidence="1">
    <location>
        <begin position="244"/>
        <end position="255"/>
    </location>
</feature>
<evidence type="ECO:0000256" key="1">
    <source>
        <dbReference type="SAM" id="MobiDB-lite"/>
    </source>
</evidence>
<dbReference type="VEuPathDB" id="TriTrypDB:TCDM_11263"/>
<dbReference type="Proteomes" id="UP000246078">
    <property type="component" value="Unassembled WGS sequence"/>
</dbReference>
<feature type="compositionally biased region" description="Basic and acidic residues" evidence="1">
    <location>
        <begin position="532"/>
        <end position="543"/>
    </location>
</feature>
<evidence type="ECO:0000256" key="2">
    <source>
        <dbReference type="SAM" id="Phobius"/>
    </source>
</evidence>
<feature type="region of interest" description="Disordered" evidence="1">
    <location>
        <begin position="354"/>
        <end position="550"/>
    </location>
</feature>
<protein>
    <submittedName>
        <fullName evidence="4">Mucin-associated surface protein (MASP)</fullName>
    </submittedName>
</protein>
<sequence length="571" mass="59623">MIVCFASFILAALLCAPCCCSPHPSLGTHPRHTHMHDTLTTVCVEAFLCELVHAHWSHSVHLFVSCIFTFLKNCCFLLVFFLIALCLFFLLIHCCGAVCLCACSAIAPIPTAPCCAADAAVCYFGCAWLCDLSLVLFSLCVDVLLVCAEGYTQVTGVMALMMTGRVLLVCALCVLWCGTPGVDATNHENNAVGVCMTSGGFGGKMSYLSSGCDKTDVGLAMRSILPITAAEASDDEVVSNTADINSQSSQNSNADTAGGGGSGGSGGIVNNFGDDREGVRGHSDSRSHDDLSSSSILNEVVDSNALSGPIPAKSRKSPEKDPKSEEMSTRPLLPELVVQEDTITKAHDQLSHTIEKAGNQVVGGGAAGEGVKQRDMGTTGPSSNQPAPPAPQEITQTPADPPGKGGLPAPTESRNKKDQPLENLPLTTKTESEALETSLGDQLPERKRHEEAPADLMKDAVTDNPGKTTATSISTIDSGDAHEKEGKDDDTDERPTSKEHNSSPETGNTNDAPTASEAEPQRAETTATTVAKKNDTTPGERESSNAVSHTTSPLLLLLLVACAAAAAVVAA</sequence>
<feature type="signal peptide" evidence="3">
    <location>
        <begin position="1"/>
        <end position="20"/>
    </location>
</feature>
<dbReference type="VEuPathDB" id="TriTrypDB:Tc_MARK_6908"/>
<evidence type="ECO:0000256" key="3">
    <source>
        <dbReference type="SAM" id="SignalP"/>
    </source>
</evidence>
<proteinExistence type="predicted"/>
<dbReference type="VEuPathDB" id="TriTrypDB:TCSYLVIO_005939"/>
<feature type="chain" id="PRO_5015965713" evidence="3">
    <location>
        <begin position="21"/>
        <end position="571"/>
    </location>
</feature>
<dbReference type="VEuPathDB" id="TriTrypDB:TcBrA4_0172180"/>
<feature type="transmembrane region" description="Helical" evidence="2">
    <location>
        <begin position="157"/>
        <end position="177"/>
    </location>
</feature>
<keyword evidence="2" id="KW-0472">Membrane</keyword>
<dbReference type="VEuPathDB" id="TriTrypDB:TcG_11107"/>
<comment type="caution">
    <text evidence="4">The sequence shown here is derived from an EMBL/GenBank/DDBJ whole genome shotgun (WGS) entry which is preliminary data.</text>
</comment>
<dbReference type="VEuPathDB" id="TriTrypDB:TcCLB.507981.40"/>
<reference evidence="4 5" key="1">
    <citation type="journal article" date="2018" name="Microb. Genom.">
        <title>Expanding an expanded genome: long-read sequencing of Trypanosoma cruzi.</title>
        <authorList>
            <person name="Berna L."/>
            <person name="Rodriguez M."/>
            <person name="Chiribao M.L."/>
            <person name="Parodi-Talice A."/>
            <person name="Pita S."/>
            <person name="Rijo G."/>
            <person name="Alvarez-Valin F."/>
            <person name="Robello C."/>
        </authorList>
    </citation>
    <scope>NUCLEOTIDE SEQUENCE [LARGE SCALE GENOMIC DNA]</scope>
    <source>
        <strain evidence="4 5">TCC</strain>
    </source>
</reference>
<keyword evidence="3" id="KW-0732">Signal</keyword>
<feature type="compositionally biased region" description="Basic and acidic residues" evidence="1">
    <location>
        <begin position="316"/>
        <end position="328"/>
    </location>
</feature>
<evidence type="ECO:0000313" key="5">
    <source>
        <dbReference type="Proteomes" id="UP000246078"/>
    </source>
</evidence>
<dbReference type="VEuPathDB" id="TriTrypDB:TcG_11750"/>
<keyword evidence="2" id="KW-1133">Transmembrane helix</keyword>
<feature type="compositionally biased region" description="Basic and acidic residues" evidence="1">
    <location>
        <begin position="443"/>
        <end position="461"/>
    </location>
</feature>
<dbReference type="VEuPathDB" id="TriTrypDB:TcCL_ESM08280"/>
<feature type="transmembrane region" description="Helical" evidence="2">
    <location>
        <begin position="76"/>
        <end position="109"/>
    </location>
</feature>
<feature type="compositionally biased region" description="Polar residues" evidence="1">
    <location>
        <begin position="503"/>
        <end position="513"/>
    </location>
</feature>
<evidence type="ECO:0000313" key="4">
    <source>
        <dbReference type="EMBL" id="PWV05524.1"/>
    </source>
</evidence>
<dbReference type="VEuPathDB" id="TriTrypDB:TcCLB.508157.20"/>
<feature type="compositionally biased region" description="Basic and acidic residues" evidence="1">
    <location>
        <begin position="479"/>
        <end position="502"/>
    </location>
</feature>
<feature type="region of interest" description="Disordered" evidence="1">
    <location>
        <begin position="244"/>
        <end position="335"/>
    </location>
</feature>
<organism evidence="4 5">
    <name type="scientific">Trypanosoma cruzi</name>
    <dbReference type="NCBI Taxonomy" id="5693"/>
    <lineage>
        <taxon>Eukaryota</taxon>
        <taxon>Discoba</taxon>
        <taxon>Euglenozoa</taxon>
        <taxon>Kinetoplastea</taxon>
        <taxon>Metakinetoplastina</taxon>
        <taxon>Trypanosomatida</taxon>
        <taxon>Trypanosomatidae</taxon>
        <taxon>Trypanosoma</taxon>
        <taxon>Schizotrypanum</taxon>
    </lineage>
</organism>